<evidence type="ECO:0000256" key="4">
    <source>
        <dbReference type="ARBA" id="ARBA00022519"/>
    </source>
</evidence>
<keyword evidence="7 8" id="KW-0472">Membrane</keyword>
<dbReference type="PANTHER" id="PTHR43357">
    <property type="entry name" value="INNER MEMBRANE ABC TRANSPORTER PERMEASE PROTEIN YDCV"/>
    <property type="match status" value="1"/>
</dbReference>
<dbReference type="GO" id="GO:0005886">
    <property type="term" value="C:plasma membrane"/>
    <property type="evidence" value="ECO:0007669"/>
    <property type="project" value="UniProtKB-SubCell"/>
</dbReference>
<dbReference type="PANTHER" id="PTHR43357:SF4">
    <property type="entry name" value="INNER MEMBRANE ABC TRANSPORTER PERMEASE PROTEIN YDCV"/>
    <property type="match status" value="1"/>
</dbReference>
<proteinExistence type="inferred from homology"/>
<evidence type="ECO:0000256" key="1">
    <source>
        <dbReference type="ARBA" id="ARBA00004429"/>
    </source>
</evidence>
<sequence length="283" mass="31845">MKNRIPHIGLVLFVLIGILPFALAFIYALLYSFGVVGVVNTGFTFKFWLAVLQSGEFFKSLIYSALIAFVSMAASVGGALWITIQFRQNLEKKFLSFIAYLPLAIPGVVTGFFIFQLLSKSGFFARISYAFGWIREATDFPDLVNDTFALGINLAFITMVLPFFVLLFLNVFKNERLDELSILAQSLGANPRQVVQRIQLPILLKKARILIVLYFIFLLGSYEVPLILGQESPQMLSVLIIREIKQYDLDKISEGYVAAVLYTIIVSATVLFLFLPKRKNALI</sequence>
<dbReference type="OrthoDB" id="9785836at2"/>
<dbReference type="SUPFAM" id="SSF161098">
    <property type="entry name" value="MetI-like"/>
    <property type="match status" value="1"/>
</dbReference>
<evidence type="ECO:0000256" key="8">
    <source>
        <dbReference type="RuleBase" id="RU363032"/>
    </source>
</evidence>
<keyword evidence="2 8" id="KW-0813">Transport</keyword>
<dbReference type="Proteomes" id="UP000199440">
    <property type="component" value="Unassembled WGS sequence"/>
</dbReference>
<feature type="transmembrane region" description="Helical" evidence="8">
    <location>
        <begin position="207"/>
        <end position="228"/>
    </location>
</feature>
<evidence type="ECO:0000256" key="2">
    <source>
        <dbReference type="ARBA" id="ARBA00022448"/>
    </source>
</evidence>
<feature type="domain" description="ABC transmembrane type-1" evidence="9">
    <location>
        <begin position="57"/>
        <end position="275"/>
    </location>
</feature>
<keyword evidence="3" id="KW-1003">Cell membrane</keyword>
<dbReference type="GO" id="GO:0055085">
    <property type="term" value="P:transmembrane transport"/>
    <property type="evidence" value="ECO:0007669"/>
    <property type="project" value="InterPro"/>
</dbReference>
<evidence type="ECO:0000256" key="6">
    <source>
        <dbReference type="ARBA" id="ARBA00022989"/>
    </source>
</evidence>
<dbReference type="InterPro" id="IPR000515">
    <property type="entry name" value="MetI-like"/>
</dbReference>
<keyword evidence="5 8" id="KW-0812">Transmembrane</keyword>
<feature type="transmembrane region" description="Helical" evidence="8">
    <location>
        <begin position="12"/>
        <end position="40"/>
    </location>
</feature>
<dbReference type="AlphaFoldDB" id="A0A1G9QKY8"/>
<evidence type="ECO:0000313" key="11">
    <source>
        <dbReference type="Proteomes" id="UP000199440"/>
    </source>
</evidence>
<comment type="similarity">
    <text evidence="8">Belongs to the binding-protein-dependent transport system permease family.</text>
</comment>
<keyword evidence="4" id="KW-0997">Cell inner membrane</keyword>
<keyword evidence="6 8" id="KW-1133">Transmembrane helix</keyword>
<feature type="transmembrane region" description="Helical" evidence="8">
    <location>
        <begin position="94"/>
        <end position="118"/>
    </location>
</feature>
<evidence type="ECO:0000256" key="5">
    <source>
        <dbReference type="ARBA" id="ARBA00022692"/>
    </source>
</evidence>
<accession>A0A1G9QKY8</accession>
<feature type="transmembrane region" description="Helical" evidence="8">
    <location>
        <begin position="255"/>
        <end position="275"/>
    </location>
</feature>
<dbReference type="PROSITE" id="PS50928">
    <property type="entry name" value="ABC_TM1"/>
    <property type="match status" value="1"/>
</dbReference>
<keyword evidence="11" id="KW-1185">Reference proteome</keyword>
<comment type="subcellular location">
    <subcellularLocation>
        <location evidence="1">Cell inner membrane</location>
        <topology evidence="1">Multi-pass membrane protein</topology>
    </subcellularLocation>
    <subcellularLocation>
        <location evidence="8">Cell membrane</location>
        <topology evidence="8">Multi-pass membrane protein</topology>
    </subcellularLocation>
</comment>
<dbReference type="EMBL" id="FNGV01000005">
    <property type="protein sequence ID" value="SDM10945.1"/>
    <property type="molecule type" value="Genomic_DNA"/>
</dbReference>
<evidence type="ECO:0000256" key="7">
    <source>
        <dbReference type="ARBA" id="ARBA00023136"/>
    </source>
</evidence>
<reference evidence="11" key="1">
    <citation type="submission" date="2016-10" db="EMBL/GenBank/DDBJ databases">
        <authorList>
            <person name="Varghese N."/>
            <person name="Submissions S."/>
        </authorList>
    </citation>
    <scope>NUCLEOTIDE SEQUENCE [LARGE SCALE GENOMIC DNA]</scope>
    <source>
        <strain evidence="11">DSM 19886</strain>
    </source>
</reference>
<organism evidence="10 11">
    <name type="scientific">Kriegella aquimaris</name>
    <dbReference type="NCBI Taxonomy" id="192904"/>
    <lineage>
        <taxon>Bacteria</taxon>
        <taxon>Pseudomonadati</taxon>
        <taxon>Bacteroidota</taxon>
        <taxon>Flavobacteriia</taxon>
        <taxon>Flavobacteriales</taxon>
        <taxon>Flavobacteriaceae</taxon>
        <taxon>Kriegella</taxon>
    </lineage>
</organism>
<dbReference type="Pfam" id="PF00528">
    <property type="entry name" value="BPD_transp_1"/>
    <property type="match status" value="1"/>
</dbReference>
<name>A0A1G9QKY8_9FLAO</name>
<dbReference type="RefSeq" id="WP_089889107.1">
    <property type="nucleotide sequence ID" value="NZ_FNGV01000005.1"/>
</dbReference>
<dbReference type="InterPro" id="IPR035906">
    <property type="entry name" value="MetI-like_sf"/>
</dbReference>
<dbReference type="STRING" id="192904.SAMN04488514_10563"/>
<feature type="transmembrane region" description="Helical" evidence="8">
    <location>
        <begin position="60"/>
        <end position="82"/>
    </location>
</feature>
<evidence type="ECO:0000313" key="10">
    <source>
        <dbReference type="EMBL" id="SDM10945.1"/>
    </source>
</evidence>
<evidence type="ECO:0000259" key="9">
    <source>
        <dbReference type="PROSITE" id="PS50928"/>
    </source>
</evidence>
<gene>
    <name evidence="10" type="ORF">SAMN04488514_10563</name>
</gene>
<evidence type="ECO:0000256" key="3">
    <source>
        <dbReference type="ARBA" id="ARBA00022475"/>
    </source>
</evidence>
<protein>
    <submittedName>
        <fullName evidence="10">Putative spermidine/putrescine transport system permease protein</fullName>
    </submittedName>
</protein>
<feature type="transmembrane region" description="Helical" evidence="8">
    <location>
        <begin position="148"/>
        <end position="172"/>
    </location>
</feature>
<dbReference type="Gene3D" id="1.10.3720.10">
    <property type="entry name" value="MetI-like"/>
    <property type="match status" value="1"/>
</dbReference>